<proteinExistence type="inferred from homology"/>
<dbReference type="PANTHER" id="PTHR35174">
    <property type="entry name" value="BLL7171 PROTEIN-RELATED"/>
    <property type="match status" value="1"/>
</dbReference>
<reference evidence="4 5" key="1">
    <citation type="submission" date="2019-02" db="EMBL/GenBank/DDBJ databases">
        <title>Deep-cultivation of Planctomycetes and their phenomic and genomic characterization uncovers novel biology.</title>
        <authorList>
            <person name="Wiegand S."/>
            <person name="Jogler M."/>
            <person name="Boedeker C."/>
            <person name="Pinto D."/>
            <person name="Vollmers J."/>
            <person name="Rivas-Marin E."/>
            <person name="Kohn T."/>
            <person name="Peeters S.H."/>
            <person name="Heuer A."/>
            <person name="Rast P."/>
            <person name="Oberbeckmann S."/>
            <person name="Bunk B."/>
            <person name="Jeske O."/>
            <person name="Meyerdierks A."/>
            <person name="Storesund J.E."/>
            <person name="Kallscheuer N."/>
            <person name="Luecker S."/>
            <person name="Lage O.M."/>
            <person name="Pohl T."/>
            <person name="Merkel B.J."/>
            <person name="Hornburger P."/>
            <person name="Mueller R.-W."/>
            <person name="Bruemmer F."/>
            <person name="Labrenz M."/>
            <person name="Spormann A.M."/>
            <person name="Op Den Camp H."/>
            <person name="Overmann J."/>
            <person name="Amann R."/>
            <person name="Jetten M.S.M."/>
            <person name="Mascher T."/>
            <person name="Medema M.H."/>
            <person name="Devos D.P."/>
            <person name="Kaster A.-K."/>
            <person name="Ovreas L."/>
            <person name="Rohde M."/>
            <person name="Galperin M.Y."/>
            <person name="Jogler C."/>
        </authorList>
    </citation>
    <scope>NUCLEOTIDE SEQUENCE [LARGE SCALE GENOMIC DNA]</scope>
    <source>
        <strain evidence="4 5">CA54</strain>
    </source>
</reference>
<evidence type="ECO:0000259" key="2">
    <source>
        <dbReference type="Pfam" id="PF03795"/>
    </source>
</evidence>
<accession>A0A5C6BER2</accession>
<comment type="caution">
    <text evidence="4">The sequence shown here is derived from an EMBL/GenBank/DDBJ whole genome shotgun (WGS) entry which is preliminary data.</text>
</comment>
<evidence type="ECO:0000259" key="3">
    <source>
        <dbReference type="Pfam" id="PF12867"/>
    </source>
</evidence>
<dbReference type="Proteomes" id="UP000320735">
    <property type="component" value="Unassembled WGS sequence"/>
</dbReference>
<dbReference type="AlphaFoldDB" id="A0A5C6BER2"/>
<dbReference type="PANTHER" id="PTHR35174:SF3">
    <property type="entry name" value="BLL7171 PROTEIN"/>
    <property type="match status" value="1"/>
</dbReference>
<evidence type="ECO:0000313" key="5">
    <source>
        <dbReference type="Proteomes" id="UP000320735"/>
    </source>
</evidence>
<comment type="similarity">
    <text evidence="1">Belongs to the YciI family.</text>
</comment>
<dbReference type="Gene3D" id="3.30.70.1060">
    <property type="entry name" value="Dimeric alpha+beta barrel"/>
    <property type="match status" value="1"/>
</dbReference>
<protein>
    <submittedName>
        <fullName evidence="4">YCII-related domain protein</fullName>
    </submittedName>
</protein>
<keyword evidence="5" id="KW-1185">Reference proteome</keyword>
<sequence length="301" mass="33423">MKFVCLGFYDPDQYAELSEAEGRQMMETCLDYDDELRRGGHFIGGEALQTAENAVTLRIKNGAVDVTDGPYAETKELLGGILLLEARDLTHAIALMSQHPGVKVGPFEIRPADAEVNALIAARGANVVREQNGECDDPAIDLMLGVFRDHLTWLEDAVADIPDERLAEQLGGVVNHPAWTLSHLNASLGFLLSLLDETEGDSAEEENQKYGYGSIPVTDRSHYASQSKLLATLRQRHELVDTAVRAKHTEYFSRATPEKLREFAPTIGRIAIYLLASHESYHLGQIMQWRRAAGFKNNDIF</sequence>
<dbReference type="InterPro" id="IPR024775">
    <property type="entry name" value="DinB-like"/>
</dbReference>
<dbReference type="InterPro" id="IPR011008">
    <property type="entry name" value="Dimeric_a/b-barrel"/>
</dbReference>
<feature type="domain" description="DinB-like" evidence="3">
    <location>
        <begin position="154"/>
        <end position="286"/>
    </location>
</feature>
<dbReference type="Gene3D" id="1.20.120.450">
    <property type="entry name" value="dinb family like domain"/>
    <property type="match status" value="1"/>
</dbReference>
<dbReference type="SUPFAM" id="SSF109854">
    <property type="entry name" value="DinB/YfiT-like putative metalloenzymes"/>
    <property type="match status" value="1"/>
</dbReference>
<name>A0A5C6BER2_9PLAN</name>
<dbReference type="EMBL" id="SJPP01000002">
    <property type="protein sequence ID" value="TWU08954.1"/>
    <property type="molecule type" value="Genomic_DNA"/>
</dbReference>
<dbReference type="Pfam" id="PF12867">
    <property type="entry name" value="DinB_2"/>
    <property type="match status" value="1"/>
</dbReference>
<gene>
    <name evidence="4" type="ORF">CA54_41930</name>
</gene>
<dbReference type="InterPro" id="IPR034660">
    <property type="entry name" value="DinB/YfiT-like"/>
</dbReference>
<dbReference type="RefSeq" id="WP_197532637.1">
    <property type="nucleotide sequence ID" value="NZ_SJPP01000002.1"/>
</dbReference>
<evidence type="ECO:0000256" key="1">
    <source>
        <dbReference type="ARBA" id="ARBA00007689"/>
    </source>
</evidence>
<evidence type="ECO:0000313" key="4">
    <source>
        <dbReference type="EMBL" id="TWU08954.1"/>
    </source>
</evidence>
<dbReference type="InterPro" id="IPR005545">
    <property type="entry name" value="YCII"/>
</dbReference>
<dbReference type="SUPFAM" id="SSF54909">
    <property type="entry name" value="Dimeric alpha+beta barrel"/>
    <property type="match status" value="1"/>
</dbReference>
<dbReference type="Pfam" id="PF03795">
    <property type="entry name" value="YCII"/>
    <property type="match status" value="1"/>
</dbReference>
<organism evidence="4 5">
    <name type="scientific">Symmachiella macrocystis</name>
    <dbReference type="NCBI Taxonomy" id="2527985"/>
    <lineage>
        <taxon>Bacteria</taxon>
        <taxon>Pseudomonadati</taxon>
        <taxon>Planctomycetota</taxon>
        <taxon>Planctomycetia</taxon>
        <taxon>Planctomycetales</taxon>
        <taxon>Planctomycetaceae</taxon>
        <taxon>Symmachiella</taxon>
    </lineage>
</organism>
<feature type="domain" description="YCII-related" evidence="2">
    <location>
        <begin position="1"/>
        <end position="111"/>
    </location>
</feature>